<accession>A0A091E5T7</accession>
<keyword evidence="2" id="KW-1185">Reference proteome</keyword>
<gene>
    <name evidence="1" type="ORF">H920_08172</name>
</gene>
<protein>
    <submittedName>
        <fullName evidence="1">Uncharacterized protein</fullName>
    </submittedName>
</protein>
<evidence type="ECO:0000313" key="1">
    <source>
        <dbReference type="EMBL" id="KFO30476.1"/>
    </source>
</evidence>
<proteinExistence type="predicted"/>
<name>A0A091E5T7_FUKDA</name>
<reference evidence="1 2" key="1">
    <citation type="submission" date="2013-11" db="EMBL/GenBank/DDBJ databases">
        <title>The Damaraland mole rat (Fukomys damarensis) genome and evolution of African mole rats.</title>
        <authorList>
            <person name="Gladyshev V.N."/>
            <person name="Fang X."/>
        </authorList>
    </citation>
    <scope>NUCLEOTIDE SEQUENCE [LARGE SCALE GENOMIC DNA]</scope>
    <source>
        <tissue evidence="1">Liver</tissue>
    </source>
</reference>
<dbReference type="AlphaFoldDB" id="A0A091E5T7"/>
<dbReference type="Proteomes" id="UP000028990">
    <property type="component" value="Unassembled WGS sequence"/>
</dbReference>
<dbReference type="EMBL" id="KN122430">
    <property type="protein sequence ID" value="KFO30476.1"/>
    <property type="molecule type" value="Genomic_DNA"/>
</dbReference>
<sequence>MCCFQSPKRVYEEAVVCQSRFADEATKAQTTELTQCSRISKALRGEPAPGAAFALLGRQPFPEQTERALDVHSSALMASCEDQQHRLRGEAG</sequence>
<evidence type="ECO:0000313" key="2">
    <source>
        <dbReference type="Proteomes" id="UP000028990"/>
    </source>
</evidence>
<organism evidence="1 2">
    <name type="scientific">Fukomys damarensis</name>
    <name type="common">Damaraland mole rat</name>
    <name type="synonym">Cryptomys damarensis</name>
    <dbReference type="NCBI Taxonomy" id="885580"/>
    <lineage>
        <taxon>Eukaryota</taxon>
        <taxon>Metazoa</taxon>
        <taxon>Chordata</taxon>
        <taxon>Craniata</taxon>
        <taxon>Vertebrata</taxon>
        <taxon>Euteleostomi</taxon>
        <taxon>Mammalia</taxon>
        <taxon>Eutheria</taxon>
        <taxon>Euarchontoglires</taxon>
        <taxon>Glires</taxon>
        <taxon>Rodentia</taxon>
        <taxon>Hystricomorpha</taxon>
        <taxon>Bathyergidae</taxon>
        <taxon>Fukomys</taxon>
    </lineage>
</organism>